<evidence type="ECO:0000313" key="4">
    <source>
        <dbReference type="Proteomes" id="UP001156882"/>
    </source>
</evidence>
<dbReference type="EMBL" id="BSPC01000045">
    <property type="protein sequence ID" value="GLS21164.1"/>
    <property type="molecule type" value="Genomic_DNA"/>
</dbReference>
<evidence type="ECO:0000259" key="2">
    <source>
        <dbReference type="Pfam" id="PF17930"/>
    </source>
</evidence>
<evidence type="ECO:0008006" key="5">
    <source>
        <dbReference type="Google" id="ProtNLM"/>
    </source>
</evidence>
<dbReference type="RefSeq" id="WP_284314218.1">
    <property type="nucleotide sequence ID" value="NZ_BSPC01000045.1"/>
</dbReference>
<dbReference type="InterPro" id="IPR053174">
    <property type="entry name" value="LpxI"/>
</dbReference>
<name>A0ABQ6CR22_9HYPH</name>
<dbReference type="InterPro" id="IPR043167">
    <property type="entry name" value="LpxI_C_sf"/>
</dbReference>
<feature type="domain" description="LpxI N-terminal" evidence="2">
    <location>
        <begin position="12"/>
        <end position="140"/>
    </location>
</feature>
<evidence type="ECO:0000259" key="1">
    <source>
        <dbReference type="Pfam" id="PF06230"/>
    </source>
</evidence>
<gene>
    <name evidence="3" type="ORF">GCM10007874_41810</name>
</gene>
<dbReference type="InterPro" id="IPR041255">
    <property type="entry name" value="LpxI_N"/>
</dbReference>
<evidence type="ECO:0000313" key="3">
    <source>
        <dbReference type="EMBL" id="GLS21164.1"/>
    </source>
</evidence>
<keyword evidence="4" id="KW-1185">Reference proteome</keyword>
<sequence length="294" mass="30333">MSAGARTGEGPLAIIAGAGRLPAEIAAEVAGRQEEVAILPIKGVANADFSAFRQQPVGMLDPNGVLAALDGLKARAVIMAGTVHRPGIGLVMAGYEAVRNRDEIRKVVQGGDDNLLRGIIAFLEDNGFPVLGVRDVAPGLMAQAGLLGRHAPDEADRQDIACGQKALAAMGASDIGQGVVVVQRRVLAVEAAEGTDNMIRRVTGLRRKGLIGRLLRHGRPAVAEQSGGVLVKAAKPGQDFRVDLPAIGPRTVRLAREAGLGGIAIEAGSVLVVERETTIKAADAAGLYIIGVTP</sequence>
<dbReference type="Pfam" id="PF17930">
    <property type="entry name" value="LpxI_N"/>
    <property type="match status" value="1"/>
</dbReference>
<comment type="caution">
    <text evidence="3">The sequence shown here is derived from an EMBL/GenBank/DDBJ whole genome shotgun (WGS) entry which is preliminary data.</text>
</comment>
<reference evidence="4" key="1">
    <citation type="journal article" date="2019" name="Int. J. Syst. Evol. Microbiol.">
        <title>The Global Catalogue of Microorganisms (GCM) 10K type strain sequencing project: providing services to taxonomists for standard genome sequencing and annotation.</title>
        <authorList>
            <consortium name="The Broad Institute Genomics Platform"/>
            <consortium name="The Broad Institute Genome Sequencing Center for Infectious Disease"/>
            <person name="Wu L."/>
            <person name="Ma J."/>
        </authorList>
    </citation>
    <scope>NUCLEOTIDE SEQUENCE [LARGE SCALE GENOMIC DNA]</scope>
    <source>
        <strain evidence="4">NBRC 101365</strain>
    </source>
</reference>
<dbReference type="PANTHER" id="PTHR39962:SF1">
    <property type="entry name" value="LPXI FAMILY PROTEIN"/>
    <property type="match status" value="1"/>
</dbReference>
<protein>
    <recommendedName>
        <fullName evidence="5">LpxI family protein</fullName>
    </recommendedName>
</protein>
<accession>A0ABQ6CR22</accession>
<dbReference type="InterPro" id="IPR010415">
    <property type="entry name" value="LpxI_C"/>
</dbReference>
<organism evidence="3 4">
    <name type="scientific">Labrys miyagiensis</name>
    <dbReference type="NCBI Taxonomy" id="346912"/>
    <lineage>
        <taxon>Bacteria</taxon>
        <taxon>Pseudomonadati</taxon>
        <taxon>Pseudomonadota</taxon>
        <taxon>Alphaproteobacteria</taxon>
        <taxon>Hyphomicrobiales</taxon>
        <taxon>Xanthobacteraceae</taxon>
        <taxon>Labrys</taxon>
    </lineage>
</organism>
<dbReference type="Proteomes" id="UP001156882">
    <property type="component" value="Unassembled WGS sequence"/>
</dbReference>
<feature type="domain" description="LpxI C-terminal" evidence="1">
    <location>
        <begin position="144"/>
        <end position="290"/>
    </location>
</feature>
<dbReference type="PANTHER" id="PTHR39962">
    <property type="entry name" value="BLL4848 PROTEIN"/>
    <property type="match status" value="1"/>
</dbReference>
<proteinExistence type="predicted"/>
<dbReference type="Gene3D" id="3.40.50.20">
    <property type="match status" value="1"/>
</dbReference>
<dbReference type="Pfam" id="PF06230">
    <property type="entry name" value="LpxI_C"/>
    <property type="match status" value="1"/>
</dbReference>
<dbReference type="Gene3D" id="3.40.140.80">
    <property type="match status" value="1"/>
</dbReference>